<dbReference type="InterPro" id="IPR008979">
    <property type="entry name" value="Galactose-bd-like_sf"/>
</dbReference>
<dbReference type="InterPro" id="IPR036156">
    <property type="entry name" value="Beta-gal/glucu_dom_sf"/>
</dbReference>
<keyword evidence="3" id="KW-0326">Glycosidase</keyword>
<dbReference type="InterPro" id="IPR032311">
    <property type="entry name" value="DUF4982"/>
</dbReference>
<dbReference type="InterPro" id="IPR006101">
    <property type="entry name" value="Glyco_hydro_2"/>
</dbReference>
<protein>
    <submittedName>
        <fullName evidence="9">DUF4982 domain-containing protein</fullName>
    </submittedName>
</protein>
<dbReference type="Pfam" id="PF02836">
    <property type="entry name" value="Glyco_hydro_2_C"/>
    <property type="match status" value="1"/>
</dbReference>
<dbReference type="InterPro" id="IPR023232">
    <property type="entry name" value="Glyco_hydro_2_AS"/>
</dbReference>
<dbReference type="SUPFAM" id="SSF51445">
    <property type="entry name" value="(Trans)glycosidases"/>
    <property type="match status" value="1"/>
</dbReference>
<dbReference type="PANTHER" id="PTHR42732:SF1">
    <property type="entry name" value="BETA-MANNOSIDASE"/>
    <property type="match status" value="1"/>
</dbReference>
<gene>
    <name evidence="9" type="ORF">GC101_16550</name>
</gene>
<dbReference type="Proteomes" id="UP000596857">
    <property type="component" value="Unassembled WGS sequence"/>
</dbReference>
<dbReference type="PANTHER" id="PTHR42732">
    <property type="entry name" value="BETA-GALACTOSIDASE"/>
    <property type="match status" value="1"/>
</dbReference>
<comment type="caution">
    <text evidence="9">The sequence shown here is derived from an EMBL/GenBank/DDBJ whole genome shotgun (WGS) entry which is preliminary data.</text>
</comment>
<dbReference type="Pfam" id="PF16355">
    <property type="entry name" value="DUF4982"/>
    <property type="match status" value="1"/>
</dbReference>
<keyword evidence="2" id="KW-0378">Hydrolase</keyword>
<dbReference type="Pfam" id="PF02837">
    <property type="entry name" value="Glyco_hydro_2_N"/>
    <property type="match status" value="1"/>
</dbReference>
<feature type="domain" description="Glycoside hydrolase family 2 immunoglobulin-like beta-sandwich" evidence="4">
    <location>
        <begin position="163"/>
        <end position="262"/>
    </location>
</feature>
<dbReference type="SUPFAM" id="SSF49373">
    <property type="entry name" value="Invasin/intimin cell-adhesion fragments"/>
    <property type="match status" value="1"/>
</dbReference>
<dbReference type="InterPro" id="IPR051913">
    <property type="entry name" value="GH2_Domain-Containing"/>
</dbReference>
<dbReference type="PROSITE" id="PS00608">
    <property type="entry name" value="GLYCOSYL_HYDROL_F2_2"/>
    <property type="match status" value="1"/>
</dbReference>
<feature type="domain" description="Glycoside hydrolase family 2 catalytic" evidence="5">
    <location>
        <begin position="269"/>
        <end position="414"/>
    </location>
</feature>
<keyword evidence="10" id="KW-1185">Reference proteome</keyword>
<dbReference type="Pfam" id="PF18565">
    <property type="entry name" value="Glyco_hydro2_C5"/>
    <property type="match status" value="1"/>
</dbReference>
<evidence type="ECO:0000259" key="7">
    <source>
        <dbReference type="Pfam" id="PF16355"/>
    </source>
</evidence>
<evidence type="ECO:0000259" key="6">
    <source>
        <dbReference type="Pfam" id="PF02837"/>
    </source>
</evidence>
<evidence type="ECO:0000259" key="5">
    <source>
        <dbReference type="Pfam" id="PF02836"/>
    </source>
</evidence>
<feature type="domain" description="Glycoside hydrolase family 2" evidence="8">
    <location>
        <begin position="663"/>
        <end position="765"/>
    </location>
</feature>
<dbReference type="InterPro" id="IPR006102">
    <property type="entry name" value="Ig-like_GH2"/>
</dbReference>
<dbReference type="SUPFAM" id="SSF49303">
    <property type="entry name" value="beta-Galactosidase/glucuronidase domain"/>
    <property type="match status" value="1"/>
</dbReference>
<name>A0ABX1YLC1_9BACL</name>
<evidence type="ECO:0000313" key="9">
    <source>
        <dbReference type="EMBL" id="NOU80479.1"/>
    </source>
</evidence>
<proteinExistence type="inferred from homology"/>
<evidence type="ECO:0000259" key="4">
    <source>
        <dbReference type="Pfam" id="PF00703"/>
    </source>
</evidence>
<sequence length="1163" mass="129186">MSQKRKLSNGWQFSKQPLHSELAEVAAGADWMTVTLPHDWLIYDTRNLYENGEGWYRTSLTFEEVPADEHVSLRFEGVYMNSTLYVNGQVAGEWKYGYSTFEFDITPYVIAGDNEVYMRVIHESPNSRWYSGAGIYRPVWLKTMSKTHMAADGIYIAARAAAEGGAWTVDVDVELHTAEAGASGRELKLRHSILDALGTVIAAGTSEVPVLQGGSAVHNHSRLTVDHPLLWDITSPHLYSLQSELLADDEVIEVEKESFGFRTMELDSDKGFFLNGRHVKIYGVCQHHDLGALGAAVNKAALRRQFVLLQEMGVNAIRTAHNMPAVELMELADEMGLLIVSEAFDMWERSKTPYDYARFYPEWWKRDIASWVRRDRNRPSLLMWSIGNEIYDTHADSRGQELTRELQEEVLVHDPRGNAFVTIGSNYMPWENAQKCADIVKVAGYNYAEKYYEQHHREHPDWIIYGSETCSTVQSRGVYHFPLAQSVLADDDQQCSSLGNSSTSWGAKSTEACITADRDASFSLGQFLWTGFDYIGEPTPYHTKNSYFGQLDTAGFPKDSYYIYQAEWTDYRTHPMIHIFPYWDFSQGQLIDVRVCSNAPRIELFMNEVSQGSVDIDHVHGHKLLGEWQLPYADGVLRAAAYDEQGNVIATEQISSFGDAASLVLTPDKQEIAADGTDLIFVTVSTLDPSGRPVANANNRVHLSVEGPGRLIGLDNGDSTDYDSYKGVSRRLFSGKLLAVIAGTLEPGTITLRAASADLASAELTLRSVLPAPGTIAEDELYLYAHNPLEAEAASGNPESGKEEEIPVRKLEMICPEGNILTPAQPSLPVRVKLHPQGAAWQDVLWRITNAAGIDANIATIETSGHEAVITALGDGDVYIRCGTANGADGIRLYSQMEFKLTGLGQAYLNPYEFVSSGFNSSHSRNLTNGNERGVATAREGESWICFERIDFGDDGADEIVLPIFSLDDQEFPIEIWEGIPGENGAELLTTVTYQKPSRWNVYQEASYTLPKRLTGITSLSFILRKKIHLKGFSFVRRHKAYERLAAQANSAVYGDAFTITEDAIEGIGNNVSLIFAGMDFGGTECSRVVICGRSTLANNTLQILFSGPGGESKQLIEFAGSGSYTEREFILEPPVSGSQTVTFLFLPGSRFDFKWFQFLLSV</sequence>
<organism evidence="9 10">
    <name type="scientific">Paenibacillus phytohabitans</name>
    <dbReference type="NCBI Taxonomy" id="2654978"/>
    <lineage>
        <taxon>Bacteria</taxon>
        <taxon>Bacillati</taxon>
        <taxon>Bacillota</taxon>
        <taxon>Bacilli</taxon>
        <taxon>Bacillales</taxon>
        <taxon>Paenibacillaceae</taxon>
        <taxon>Paenibacillus</taxon>
    </lineage>
</organism>
<dbReference type="InterPro" id="IPR008964">
    <property type="entry name" value="Invasin/intimin_cell_adhesion"/>
</dbReference>
<dbReference type="InterPro" id="IPR006103">
    <property type="entry name" value="Glyco_hydro_2_cat"/>
</dbReference>
<dbReference type="InterPro" id="IPR006104">
    <property type="entry name" value="Glyco_hydro_2_N"/>
</dbReference>
<dbReference type="Gene3D" id="2.60.120.260">
    <property type="entry name" value="Galactose-binding domain-like"/>
    <property type="match status" value="3"/>
</dbReference>
<evidence type="ECO:0000259" key="8">
    <source>
        <dbReference type="Pfam" id="PF18565"/>
    </source>
</evidence>
<evidence type="ECO:0000313" key="10">
    <source>
        <dbReference type="Proteomes" id="UP000596857"/>
    </source>
</evidence>
<feature type="domain" description="DUF4982" evidence="7">
    <location>
        <begin position="588"/>
        <end position="650"/>
    </location>
</feature>
<accession>A0ABX1YLC1</accession>
<dbReference type="EMBL" id="WHOB01000048">
    <property type="protein sequence ID" value="NOU80479.1"/>
    <property type="molecule type" value="Genomic_DNA"/>
</dbReference>
<reference evidence="9 10" key="1">
    <citation type="submission" date="2019-10" db="EMBL/GenBank/DDBJ databases">
        <title>Description of Paenibacillus terricola sp. nov.</title>
        <authorList>
            <person name="Carlier A."/>
            <person name="Qi S."/>
        </authorList>
    </citation>
    <scope>NUCLEOTIDE SEQUENCE [LARGE SCALE GENOMIC DNA]</scope>
    <source>
        <strain evidence="9 10">LMG 31459</strain>
    </source>
</reference>
<dbReference type="SUPFAM" id="SSF49785">
    <property type="entry name" value="Galactose-binding domain-like"/>
    <property type="match status" value="1"/>
</dbReference>
<dbReference type="InterPro" id="IPR017853">
    <property type="entry name" value="GH"/>
</dbReference>
<evidence type="ECO:0000256" key="2">
    <source>
        <dbReference type="ARBA" id="ARBA00022801"/>
    </source>
</evidence>
<feature type="domain" description="Glycosyl hydrolases family 2 sugar binding" evidence="6">
    <location>
        <begin position="49"/>
        <end position="142"/>
    </location>
</feature>
<dbReference type="InterPro" id="IPR040605">
    <property type="entry name" value="Glyco_hydro2_dom5"/>
</dbReference>
<dbReference type="Pfam" id="PF00703">
    <property type="entry name" value="Glyco_hydro_2"/>
    <property type="match status" value="1"/>
</dbReference>
<dbReference type="InterPro" id="IPR013783">
    <property type="entry name" value="Ig-like_fold"/>
</dbReference>
<dbReference type="Gene3D" id="3.20.20.80">
    <property type="entry name" value="Glycosidases"/>
    <property type="match status" value="1"/>
</dbReference>
<evidence type="ECO:0000256" key="3">
    <source>
        <dbReference type="ARBA" id="ARBA00023295"/>
    </source>
</evidence>
<comment type="similarity">
    <text evidence="1">Belongs to the glycosyl hydrolase 2 family.</text>
</comment>
<dbReference type="Gene3D" id="2.60.40.10">
    <property type="entry name" value="Immunoglobulins"/>
    <property type="match status" value="3"/>
</dbReference>
<dbReference type="PRINTS" id="PR00132">
    <property type="entry name" value="GLHYDRLASE2"/>
</dbReference>
<dbReference type="RefSeq" id="WP_171718132.1">
    <property type="nucleotide sequence ID" value="NZ_WHOB01000048.1"/>
</dbReference>
<evidence type="ECO:0000256" key="1">
    <source>
        <dbReference type="ARBA" id="ARBA00007401"/>
    </source>
</evidence>